<dbReference type="GO" id="GO:0016709">
    <property type="term" value="F:oxidoreductase activity, acting on paired donors, with incorporation or reduction of molecular oxygen, NAD(P)H as one donor, and incorporation of one atom of oxygen"/>
    <property type="evidence" value="ECO:0007669"/>
    <property type="project" value="UniProtKB-ARBA"/>
</dbReference>
<dbReference type="Proteomes" id="UP000240883">
    <property type="component" value="Unassembled WGS sequence"/>
</dbReference>
<reference evidence="6 7" key="1">
    <citation type="journal article" date="2018" name="Front. Microbiol.">
        <title>Genome-Wide Analysis of Corynespora cassiicola Leaf Fall Disease Putative Effectors.</title>
        <authorList>
            <person name="Lopez D."/>
            <person name="Ribeiro S."/>
            <person name="Label P."/>
            <person name="Fumanal B."/>
            <person name="Venisse J.S."/>
            <person name="Kohler A."/>
            <person name="de Oliveira R.R."/>
            <person name="Labutti K."/>
            <person name="Lipzen A."/>
            <person name="Lail K."/>
            <person name="Bauer D."/>
            <person name="Ohm R.A."/>
            <person name="Barry K.W."/>
            <person name="Spatafora J."/>
            <person name="Grigoriev I.V."/>
            <person name="Martin F.M."/>
            <person name="Pujade-Renaud V."/>
        </authorList>
    </citation>
    <scope>NUCLEOTIDE SEQUENCE [LARGE SCALE GENOMIC DNA]</scope>
    <source>
        <strain evidence="6 7">Philippines</strain>
    </source>
</reference>
<evidence type="ECO:0000259" key="5">
    <source>
        <dbReference type="Pfam" id="PF01494"/>
    </source>
</evidence>
<dbReference type="InterPro" id="IPR002938">
    <property type="entry name" value="FAD-bd"/>
</dbReference>
<evidence type="ECO:0000256" key="3">
    <source>
        <dbReference type="ARBA" id="ARBA00022827"/>
    </source>
</evidence>
<dbReference type="EMBL" id="KZ678130">
    <property type="protein sequence ID" value="PSN72054.1"/>
    <property type="molecule type" value="Genomic_DNA"/>
</dbReference>
<dbReference type="GO" id="GO:0071949">
    <property type="term" value="F:FAD binding"/>
    <property type="evidence" value="ECO:0007669"/>
    <property type="project" value="InterPro"/>
</dbReference>
<keyword evidence="2" id="KW-0285">Flavoprotein</keyword>
<dbReference type="AlphaFoldDB" id="A0A2T2P2Z9"/>
<accession>A0A2T2P2Z9</accession>
<dbReference type="PANTHER" id="PTHR43004">
    <property type="entry name" value="TRK SYSTEM POTASSIUM UPTAKE PROTEIN"/>
    <property type="match status" value="1"/>
</dbReference>
<dbReference type="Pfam" id="PF01494">
    <property type="entry name" value="FAD_binding_3"/>
    <property type="match status" value="1"/>
</dbReference>
<dbReference type="PRINTS" id="PR00420">
    <property type="entry name" value="RNGMNOXGNASE"/>
</dbReference>
<evidence type="ECO:0000256" key="1">
    <source>
        <dbReference type="ARBA" id="ARBA00001974"/>
    </source>
</evidence>
<keyword evidence="4" id="KW-0560">Oxidoreductase</keyword>
<dbReference type="Gene3D" id="3.40.30.120">
    <property type="match status" value="1"/>
</dbReference>
<dbReference type="SUPFAM" id="SSF51905">
    <property type="entry name" value="FAD/NAD(P)-binding domain"/>
    <property type="match status" value="1"/>
</dbReference>
<dbReference type="STRING" id="1448308.A0A2T2P2Z9"/>
<dbReference type="InterPro" id="IPR036188">
    <property type="entry name" value="FAD/NAD-bd_sf"/>
</dbReference>
<name>A0A2T2P2Z9_CORCC</name>
<comment type="cofactor">
    <cofactor evidence="1">
        <name>FAD</name>
        <dbReference type="ChEBI" id="CHEBI:57692"/>
    </cofactor>
</comment>
<evidence type="ECO:0000256" key="4">
    <source>
        <dbReference type="ARBA" id="ARBA00023002"/>
    </source>
</evidence>
<protein>
    <recommendedName>
        <fullName evidence="5">FAD-binding domain-containing protein</fullName>
    </recommendedName>
</protein>
<evidence type="ECO:0000313" key="7">
    <source>
        <dbReference type="Proteomes" id="UP000240883"/>
    </source>
</evidence>
<evidence type="ECO:0000313" key="6">
    <source>
        <dbReference type="EMBL" id="PSN72054.1"/>
    </source>
</evidence>
<proteinExistence type="predicted"/>
<sequence>MAQISKTAAGLEQVDDRVTLDEVRSYDFAYRDFDHSSIPFEKEEWPAIILGSSLVGTLMGLLLGYHGIKTIAFDRHRAILAHPRAAGLSFSTVETLRQLGLEERCHGANFRKVNLDAGLIIVDKLYKGIVKQVVQDHDVERDQEITPTKWLWVTQPILEPIMQDVAPKIGFNLEFGKEVVHYEEHDDGVIVIVKDLDTGSFKKYKTQYLVACDGNRSPTRKKEGIKMKGAGILGNGLSIRFRGDLQELLGERAKHGIIYVRGDGIKGGFRQEEQGKGGLLWVNEIDGKTDFPPGSLSDEEVKQRLHQFAGVPDDGTLDVQSYAHWTLASCTADRFQSKGGRVLIAGDAAHIMPPTGALGGNTGCGDARNLAWKLAYVISGKADPSLLRSYDLERRPIDAFVVDQATRRLYNRVKGRTPRLEEEPYYIAELGHRYNEGAIVPAEGDVHDKDVEDPHAPSGTAGSRFPHAWLLTPEGKTISSLDLIKTNFVLIASEDDSPWISAAKSLNFPIDTYELHEKSKPYQDTKGTMKSKAGLGEGEAFFVRPDGYIAWKAAKSASGHRKALQEVIQALLGKQQD</sequence>
<dbReference type="Pfam" id="PF21274">
    <property type="entry name" value="Rng_hyd_C"/>
    <property type="match status" value="1"/>
</dbReference>
<keyword evidence="7" id="KW-1185">Reference proteome</keyword>
<organism evidence="6 7">
    <name type="scientific">Corynespora cassiicola Philippines</name>
    <dbReference type="NCBI Taxonomy" id="1448308"/>
    <lineage>
        <taxon>Eukaryota</taxon>
        <taxon>Fungi</taxon>
        <taxon>Dikarya</taxon>
        <taxon>Ascomycota</taxon>
        <taxon>Pezizomycotina</taxon>
        <taxon>Dothideomycetes</taxon>
        <taxon>Pleosporomycetidae</taxon>
        <taxon>Pleosporales</taxon>
        <taxon>Corynesporascaceae</taxon>
        <taxon>Corynespora</taxon>
    </lineage>
</organism>
<dbReference type="Gene3D" id="3.30.9.10">
    <property type="entry name" value="D-Amino Acid Oxidase, subunit A, domain 2"/>
    <property type="match status" value="1"/>
</dbReference>
<gene>
    <name evidence="6" type="ORF">BS50DRAFT_544354</name>
</gene>
<dbReference type="PANTHER" id="PTHR43004:SF19">
    <property type="entry name" value="BINDING MONOOXYGENASE, PUTATIVE (JCVI)-RELATED"/>
    <property type="match status" value="1"/>
</dbReference>
<evidence type="ECO:0000256" key="2">
    <source>
        <dbReference type="ARBA" id="ARBA00022630"/>
    </source>
</evidence>
<dbReference type="InterPro" id="IPR050641">
    <property type="entry name" value="RIFMO-like"/>
</dbReference>
<dbReference type="OrthoDB" id="2690153at2759"/>
<dbReference type="Gene3D" id="3.50.50.60">
    <property type="entry name" value="FAD/NAD(P)-binding domain"/>
    <property type="match status" value="1"/>
</dbReference>
<feature type="domain" description="FAD-binding" evidence="5">
    <location>
        <begin position="46"/>
        <end position="404"/>
    </location>
</feature>
<keyword evidence="3" id="KW-0274">FAD</keyword>